<feature type="binding site" evidence="14">
    <location>
        <position position="116"/>
    </location>
    <ligand>
        <name>[4Fe-4S] cluster</name>
        <dbReference type="ChEBI" id="CHEBI:49883"/>
        <note>4Fe-4S-S-AdoMet</note>
    </ligand>
</feature>
<dbReference type="InterPro" id="IPR007197">
    <property type="entry name" value="rSAM"/>
</dbReference>
<sequence length="397" mass="43197">MDAVNLLGFDLPGLAAYCEQLGEKKFRATQLFRWVHQKGASDFDQMSDLAKSLRDKLKGRAHITALPVISEHVSADGTIKWLFDVGAGNAVEAVFIPEDDRGTLCVSSQAGCAVGCRFCSTGHQGFSRNLTTAEITAQLWFAEHSLRKRLNTAERVISNVVMMGMGEPLQNYDQLVPSLKTMLDDHGYGLSRRRVTVSTSGVVPMIDRLREDCPVALAVSLHAPTDPLRDQLVPLNKKYPIAELLDSCNRYLEKAPRDFITFEYCMLQEVNDSPEQARELVKLLKGKPATPGRPKAPGTPSGGSEPAGERGGSGVSCKINLIPFNPFPASGLIRSTNARVQAFAEVLIQAGIVTTVRKTRGDDIDAACGQLAGEVQDRTRAHIRMVRAPVTVAKSTP</sequence>
<dbReference type="HAMAP" id="MF_01849">
    <property type="entry name" value="RNA_methyltr_RlmN"/>
    <property type="match status" value="1"/>
</dbReference>
<keyword evidence="18" id="KW-1185">Reference proteome</keyword>
<evidence type="ECO:0000256" key="14">
    <source>
        <dbReference type="HAMAP-Rule" id="MF_01849"/>
    </source>
</evidence>
<dbReference type="InterPro" id="IPR058240">
    <property type="entry name" value="rSAM_sf"/>
</dbReference>
<dbReference type="InterPro" id="IPR004383">
    <property type="entry name" value="rRNA_lsu_MTrfase_RlmN/Cfr"/>
</dbReference>
<proteinExistence type="inferred from homology"/>
<keyword evidence="5 14" id="KW-0698">rRNA processing</keyword>
<dbReference type="Gene3D" id="3.20.20.70">
    <property type="entry name" value="Aldolase class I"/>
    <property type="match status" value="1"/>
</dbReference>
<gene>
    <name evidence="14 17" type="primary">rlmN</name>
    <name evidence="17" type="ORF">ACG04Q_14430</name>
</gene>
<keyword evidence="7 14" id="KW-0808">Transferase</keyword>
<evidence type="ECO:0000256" key="10">
    <source>
        <dbReference type="ARBA" id="ARBA00022723"/>
    </source>
</evidence>
<evidence type="ECO:0000256" key="4">
    <source>
        <dbReference type="ARBA" id="ARBA00022490"/>
    </source>
</evidence>
<keyword evidence="11 14" id="KW-0408">Iron</keyword>
<evidence type="ECO:0000256" key="7">
    <source>
        <dbReference type="ARBA" id="ARBA00022679"/>
    </source>
</evidence>
<comment type="miscellaneous">
    <text evidence="14">Reaction proceeds by a ping-pong mechanism involving intermediate methylation of a conserved cysteine residue.</text>
</comment>
<feature type="domain" description="Radical SAM core" evidence="16">
    <location>
        <begin position="98"/>
        <end position="363"/>
    </location>
</feature>
<evidence type="ECO:0000256" key="9">
    <source>
        <dbReference type="ARBA" id="ARBA00022694"/>
    </source>
</evidence>
<feature type="active site" description="Proton acceptor" evidence="14">
    <location>
        <position position="92"/>
    </location>
</feature>
<dbReference type="PANTHER" id="PTHR30544">
    <property type="entry name" value="23S RRNA METHYLTRANSFERASE"/>
    <property type="match status" value="1"/>
</dbReference>
<dbReference type="CDD" id="cd01335">
    <property type="entry name" value="Radical_SAM"/>
    <property type="match status" value="1"/>
</dbReference>
<keyword evidence="12 14" id="KW-0411">Iron-sulfur</keyword>
<reference evidence="17 18" key="1">
    <citation type="submission" date="2024-08" db="EMBL/GenBank/DDBJ databases">
        <authorList>
            <person name="Lu H."/>
        </authorList>
    </citation>
    <scope>NUCLEOTIDE SEQUENCE [LARGE SCALE GENOMIC DNA]</scope>
    <source>
        <strain evidence="17 18">DXS20W</strain>
    </source>
</reference>
<feature type="active site" description="S-methylcysteine intermediate" evidence="14">
    <location>
        <position position="368"/>
    </location>
</feature>
<feature type="binding site" evidence="14">
    <location>
        <begin position="220"/>
        <end position="222"/>
    </location>
    <ligand>
        <name>S-adenosyl-L-methionine</name>
        <dbReference type="ChEBI" id="CHEBI:59789"/>
    </ligand>
</feature>
<keyword evidence="10 14" id="KW-0479">Metal-binding</keyword>
<dbReference type="InterPro" id="IPR040072">
    <property type="entry name" value="Methyltransferase_A"/>
</dbReference>
<evidence type="ECO:0000313" key="18">
    <source>
        <dbReference type="Proteomes" id="UP001606302"/>
    </source>
</evidence>
<dbReference type="InterPro" id="IPR027492">
    <property type="entry name" value="RNA_MTrfase_RlmN"/>
</dbReference>
<dbReference type="InterPro" id="IPR048641">
    <property type="entry name" value="RlmN_N"/>
</dbReference>
<evidence type="ECO:0000256" key="6">
    <source>
        <dbReference type="ARBA" id="ARBA00022603"/>
    </source>
</evidence>
<evidence type="ECO:0000313" key="17">
    <source>
        <dbReference type="EMBL" id="MFG6462768.1"/>
    </source>
</evidence>
<dbReference type="Proteomes" id="UP001606302">
    <property type="component" value="Unassembled WGS sequence"/>
</dbReference>
<keyword evidence="13 14" id="KW-1015">Disulfide bond</keyword>
<evidence type="ECO:0000256" key="12">
    <source>
        <dbReference type="ARBA" id="ARBA00023014"/>
    </source>
</evidence>
<comment type="catalytic activity">
    <reaction evidence="14">
        <text>adenosine(37) in tRNA + 2 reduced [2Fe-2S]-[ferredoxin] + 2 S-adenosyl-L-methionine = 2-methyladenosine(37) in tRNA + 5'-deoxyadenosine + L-methionine + 2 oxidized [2Fe-2S]-[ferredoxin] + S-adenosyl-L-homocysteine</text>
        <dbReference type="Rhea" id="RHEA:43332"/>
        <dbReference type="Rhea" id="RHEA-COMP:10000"/>
        <dbReference type="Rhea" id="RHEA-COMP:10001"/>
        <dbReference type="Rhea" id="RHEA-COMP:10162"/>
        <dbReference type="Rhea" id="RHEA-COMP:10485"/>
        <dbReference type="ChEBI" id="CHEBI:17319"/>
        <dbReference type="ChEBI" id="CHEBI:33737"/>
        <dbReference type="ChEBI" id="CHEBI:33738"/>
        <dbReference type="ChEBI" id="CHEBI:57844"/>
        <dbReference type="ChEBI" id="CHEBI:57856"/>
        <dbReference type="ChEBI" id="CHEBI:59789"/>
        <dbReference type="ChEBI" id="CHEBI:74411"/>
        <dbReference type="ChEBI" id="CHEBI:74497"/>
        <dbReference type="EC" id="2.1.1.192"/>
    </reaction>
</comment>
<evidence type="ECO:0000256" key="11">
    <source>
        <dbReference type="ARBA" id="ARBA00023004"/>
    </source>
</evidence>
<evidence type="ECO:0000256" key="13">
    <source>
        <dbReference type="ARBA" id="ARBA00023157"/>
    </source>
</evidence>
<evidence type="ECO:0000256" key="8">
    <source>
        <dbReference type="ARBA" id="ARBA00022691"/>
    </source>
</evidence>
<keyword evidence="3 14" id="KW-0004">4Fe-4S</keyword>
<dbReference type="SUPFAM" id="SSF102114">
    <property type="entry name" value="Radical SAM enzymes"/>
    <property type="match status" value="1"/>
</dbReference>
<evidence type="ECO:0000256" key="5">
    <source>
        <dbReference type="ARBA" id="ARBA00022552"/>
    </source>
</evidence>
<evidence type="ECO:0000256" key="1">
    <source>
        <dbReference type="ARBA" id="ARBA00004496"/>
    </source>
</evidence>
<dbReference type="PANTHER" id="PTHR30544:SF5">
    <property type="entry name" value="RADICAL SAM CORE DOMAIN-CONTAINING PROTEIN"/>
    <property type="match status" value="1"/>
</dbReference>
<dbReference type="PIRSF" id="PIRSF006004">
    <property type="entry name" value="CHP00048"/>
    <property type="match status" value="1"/>
</dbReference>
<evidence type="ECO:0000259" key="16">
    <source>
        <dbReference type="PROSITE" id="PS51918"/>
    </source>
</evidence>
<dbReference type="GO" id="GO:0032259">
    <property type="term" value="P:methylation"/>
    <property type="evidence" value="ECO:0007669"/>
    <property type="project" value="UniProtKB-KW"/>
</dbReference>
<dbReference type="EMBL" id="JBIGHX010000004">
    <property type="protein sequence ID" value="MFG6462768.1"/>
    <property type="molecule type" value="Genomic_DNA"/>
</dbReference>
<evidence type="ECO:0000256" key="3">
    <source>
        <dbReference type="ARBA" id="ARBA00022485"/>
    </source>
</evidence>
<comment type="cofactor">
    <cofactor evidence="14">
        <name>[4Fe-4S] cluster</name>
        <dbReference type="ChEBI" id="CHEBI:49883"/>
    </cofactor>
    <text evidence="14">Binds 1 [4Fe-4S] cluster. The cluster is coordinated with 3 cysteines and an exchangeable S-adenosyl-L-methionine.</text>
</comment>
<dbReference type="SFLD" id="SFLDS00029">
    <property type="entry name" value="Radical_SAM"/>
    <property type="match status" value="1"/>
</dbReference>
<comment type="caution">
    <text evidence="17">The sequence shown here is derived from an EMBL/GenBank/DDBJ whole genome shotgun (WGS) entry which is preliminary data.</text>
</comment>
<feature type="binding site" evidence="14">
    <location>
        <position position="198"/>
    </location>
    <ligand>
        <name>S-adenosyl-L-methionine</name>
        <dbReference type="ChEBI" id="CHEBI:59789"/>
    </ligand>
</feature>
<organism evidence="17 18">
    <name type="scientific">Pelomonas lactea</name>
    <dbReference type="NCBI Taxonomy" id="3299030"/>
    <lineage>
        <taxon>Bacteria</taxon>
        <taxon>Pseudomonadati</taxon>
        <taxon>Pseudomonadota</taxon>
        <taxon>Betaproteobacteria</taxon>
        <taxon>Burkholderiales</taxon>
        <taxon>Sphaerotilaceae</taxon>
        <taxon>Roseateles</taxon>
    </lineage>
</organism>
<accession>A0ABW7GLD1</accession>
<dbReference type="Gene3D" id="1.10.150.530">
    <property type="match status" value="1"/>
</dbReference>
<evidence type="ECO:0000256" key="15">
    <source>
        <dbReference type="SAM" id="MobiDB-lite"/>
    </source>
</evidence>
<keyword evidence="8 14" id="KW-0949">S-adenosyl-L-methionine</keyword>
<dbReference type="InterPro" id="IPR013785">
    <property type="entry name" value="Aldolase_TIM"/>
</dbReference>
<comment type="catalytic activity">
    <reaction evidence="14">
        <text>adenosine(2503) in 23S rRNA + 2 reduced [2Fe-2S]-[ferredoxin] + 2 S-adenosyl-L-methionine = 2-methyladenosine(2503) in 23S rRNA + 5'-deoxyadenosine + L-methionine + 2 oxidized [2Fe-2S]-[ferredoxin] + S-adenosyl-L-homocysteine</text>
        <dbReference type="Rhea" id="RHEA:42916"/>
        <dbReference type="Rhea" id="RHEA-COMP:10000"/>
        <dbReference type="Rhea" id="RHEA-COMP:10001"/>
        <dbReference type="Rhea" id="RHEA-COMP:10152"/>
        <dbReference type="Rhea" id="RHEA-COMP:10282"/>
        <dbReference type="ChEBI" id="CHEBI:17319"/>
        <dbReference type="ChEBI" id="CHEBI:33737"/>
        <dbReference type="ChEBI" id="CHEBI:33738"/>
        <dbReference type="ChEBI" id="CHEBI:57844"/>
        <dbReference type="ChEBI" id="CHEBI:57856"/>
        <dbReference type="ChEBI" id="CHEBI:59789"/>
        <dbReference type="ChEBI" id="CHEBI:74411"/>
        <dbReference type="ChEBI" id="CHEBI:74497"/>
        <dbReference type="EC" id="2.1.1.192"/>
    </reaction>
</comment>
<dbReference type="NCBIfam" id="TIGR00048">
    <property type="entry name" value="rRNA_mod_RlmN"/>
    <property type="match status" value="1"/>
</dbReference>
<comment type="function">
    <text evidence="14">Specifically methylates position 2 of adenine 2503 in 23S rRNA and position 2 of adenine 37 in tRNAs. m2A2503 modification seems to play a crucial role in the proofreading step occurring at the peptidyl transferase center and thus would serve to optimize ribosomal fidelity.</text>
</comment>
<dbReference type="GO" id="GO:0008168">
    <property type="term" value="F:methyltransferase activity"/>
    <property type="evidence" value="ECO:0007669"/>
    <property type="project" value="UniProtKB-KW"/>
</dbReference>
<keyword evidence="4 14" id="KW-0963">Cytoplasm</keyword>
<name>A0ABW7GLD1_9BURK</name>
<comment type="similarity">
    <text evidence="2 14">Belongs to the radical SAM superfamily. RlmN family.</text>
</comment>
<feature type="binding site" evidence="14">
    <location>
        <position position="325"/>
    </location>
    <ligand>
        <name>S-adenosyl-L-methionine</name>
        <dbReference type="ChEBI" id="CHEBI:59789"/>
    </ligand>
</feature>
<evidence type="ECO:0000256" key="2">
    <source>
        <dbReference type="ARBA" id="ARBA00007544"/>
    </source>
</evidence>
<dbReference type="RefSeq" id="WP_394511628.1">
    <property type="nucleotide sequence ID" value="NZ_JBIGHX010000004.1"/>
</dbReference>
<keyword evidence="6 14" id="KW-0489">Methyltransferase</keyword>
<comment type="caution">
    <text evidence="14">Lacks conserved residue(s) required for the propagation of feature annotation.</text>
</comment>
<comment type="subcellular location">
    <subcellularLocation>
        <location evidence="1 14">Cytoplasm</location>
    </subcellularLocation>
</comment>
<feature type="binding site" evidence="14">
    <location>
        <position position="119"/>
    </location>
    <ligand>
        <name>[4Fe-4S] cluster</name>
        <dbReference type="ChEBI" id="CHEBI:49883"/>
        <note>4Fe-4S-S-AdoMet</note>
    </ligand>
</feature>
<dbReference type="PROSITE" id="PS51918">
    <property type="entry name" value="RADICAL_SAM"/>
    <property type="match status" value="1"/>
</dbReference>
<dbReference type="SFLD" id="SFLDG01062">
    <property type="entry name" value="methyltransferase_(Class_A)"/>
    <property type="match status" value="1"/>
</dbReference>
<keyword evidence="9 14" id="KW-0819">tRNA processing</keyword>
<feature type="region of interest" description="Disordered" evidence="15">
    <location>
        <begin position="284"/>
        <end position="312"/>
    </location>
</feature>
<dbReference type="EC" id="2.1.1.192" evidence="14"/>
<feature type="binding site" evidence="14">
    <location>
        <position position="112"/>
    </location>
    <ligand>
        <name>[4Fe-4S] cluster</name>
        <dbReference type="ChEBI" id="CHEBI:49883"/>
        <note>4Fe-4S-S-AdoMet</note>
    </ligand>
</feature>
<dbReference type="Pfam" id="PF21016">
    <property type="entry name" value="RlmN_N"/>
    <property type="match status" value="1"/>
</dbReference>
<feature type="binding site" evidence="14">
    <location>
        <begin position="166"/>
        <end position="167"/>
    </location>
    <ligand>
        <name>S-adenosyl-L-methionine</name>
        <dbReference type="ChEBI" id="CHEBI:59789"/>
    </ligand>
</feature>
<dbReference type="Pfam" id="PF04055">
    <property type="entry name" value="Radical_SAM"/>
    <property type="match status" value="1"/>
</dbReference>
<protein>
    <recommendedName>
        <fullName evidence="14">Dual-specificity RNA methyltransferase RlmN</fullName>
        <ecNumber evidence="14">2.1.1.192</ecNumber>
    </recommendedName>
    <alternativeName>
        <fullName evidence="14">23S rRNA (adenine(2503)-C(2))-methyltransferase</fullName>
    </alternativeName>
    <alternativeName>
        <fullName evidence="14">23S rRNA m2A2503 methyltransferase</fullName>
    </alternativeName>
    <alternativeName>
        <fullName evidence="14">Ribosomal RNA large subunit methyltransferase N</fullName>
    </alternativeName>
    <alternativeName>
        <fullName evidence="14">tRNA (adenine(37)-C(2))-methyltransferase</fullName>
    </alternativeName>
    <alternativeName>
        <fullName evidence="14">tRNA m2A37 methyltransferase</fullName>
    </alternativeName>
</protein>